<dbReference type="GO" id="GO:0030288">
    <property type="term" value="C:outer membrane-bounded periplasmic space"/>
    <property type="evidence" value="ECO:0007669"/>
    <property type="project" value="InterPro"/>
</dbReference>
<evidence type="ECO:0000256" key="13">
    <source>
        <dbReference type="PIRSR" id="PIRSR617512-4"/>
    </source>
</evidence>
<dbReference type="CDD" id="cd10279">
    <property type="entry name" value="PQQ_ADH_II"/>
    <property type="match status" value="1"/>
</dbReference>
<dbReference type="EMBL" id="CP022746">
    <property type="protein sequence ID" value="ASY46120.1"/>
    <property type="molecule type" value="Genomic_DNA"/>
</dbReference>
<feature type="domain" description="Cytochrome c" evidence="15">
    <location>
        <begin position="609"/>
        <end position="688"/>
    </location>
</feature>
<dbReference type="Pfam" id="PF13442">
    <property type="entry name" value="Cytochrome_CBB3"/>
    <property type="match status" value="1"/>
</dbReference>
<feature type="binding site" evidence="11">
    <location>
        <position position="344"/>
    </location>
    <ligand>
        <name>pyrroloquinoline quinone</name>
        <dbReference type="ChEBI" id="CHEBI:58442"/>
    </ligand>
</feature>
<feature type="binding site" evidence="11">
    <location>
        <position position="76"/>
    </location>
    <ligand>
        <name>pyrroloquinoline quinone</name>
        <dbReference type="ChEBI" id="CHEBI:58442"/>
    </ligand>
</feature>
<evidence type="ECO:0000256" key="10">
    <source>
        <dbReference type="PIRSR" id="PIRSR617512-1"/>
    </source>
</evidence>
<evidence type="ECO:0000256" key="8">
    <source>
        <dbReference type="ARBA" id="ARBA00023004"/>
    </source>
</evidence>
<organism evidence="16 17">
    <name type="scientific">Sphingobium xenophagum</name>
    <dbReference type="NCBI Taxonomy" id="121428"/>
    <lineage>
        <taxon>Bacteria</taxon>
        <taxon>Pseudomonadati</taxon>
        <taxon>Pseudomonadota</taxon>
        <taxon>Alphaproteobacteria</taxon>
        <taxon>Sphingomonadales</taxon>
        <taxon>Sphingomonadaceae</taxon>
        <taxon>Sphingobium</taxon>
    </lineage>
</organism>
<feature type="binding site" evidence="12">
    <location>
        <position position="317"/>
    </location>
    <ligand>
        <name>Ca(2+)</name>
        <dbReference type="ChEBI" id="CHEBI:29108"/>
    </ligand>
</feature>
<dbReference type="Pfam" id="PF01011">
    <property type="entry name" value="PQQ"/>
    <property type="match status" value="2"/>
</dbReference>
<comment type="similarity">
    <text evidence="1">Belongs to the bacterial PQQ dehydrogenase family.</text>
</comment>
<comment type="cofactor">
    <cofactor evidence="11">
        <name>pyrroloquinoline quinone</name>
        <dbReference type="ChEBI" id="CHEBI:58442"/>
    </cofactor>
    <text evidence="11">Binds 1 PQQ group per subunit.</text>
</comment>
<dbReference type="InterPro" id="IPR001479">
    <property type="entry name" value="Quinoprotein_DH_CS"/>
</dbReference>
<feature type="binding site" evidence="11">
    <location>
        <position position="127"/>
    </location>
    <ligand>
        <name>pyrroloquinoline quinone</name>
        <dbReference type="ChEBI" id="CHEBI:58442"/>
    </ligand>
</feature>
<keyword evidence="3 12" id="KW-0479">Metal-binding</keyword>
<gene>
    <name evidence="16" type="ORF">CJD35_16630</name>
</gene>
<evidence type="ECO:0000256" key="3">
    <source>
        <dbReference type="ARBA" id="ARBA00022723"/>
    </source>
</evidence>
<keyword evidence="2 11" id="KW-0349">Heme</keyword>
<dbReference type="InterPro" id="IPR002372">
    <property type="entry name" value="PQQ_rpt_dom"/>
</dbReference>
<dbReference type="SMART" id="SM00564">
    <property type="entry name" value="PQQ"/>
    <property type="match status" value="4"/>
</dbReference>
<keyword evidence="9 13" id="KW-1015">Disulfide bond</keyword>
<keyword evidence="5 12" id="KW-0106">Calcium</keyword>
<dbReference type="AlphaFoldDB" id="A0A249MXL6"/>
<keyword evidence="6 11" id="KW-0634">PQQ</keyword>
<evidence type="ECO:0000256" key="9">
    <source>
        <dbReference type="ARBA" id="ARBA00023157"/>
    </source>
</evidence>
<evidence type="ECO:0000259" key="15">
    <source>
        <dbReference type="PROSITE" id="PS51007"/>
    </source>
</evidence>
<feature type="binding site" evidence="12">
    <location>
        <position position="193"/>
    </location>
    <ligand>
        <name>Ca(2+)</name>
        <dbReference type="ChEBI" id="CHEBI:29108"/>
    </ligand>
</feature>
<feature type="binding site" description="covalent" evidence="11">
    <location>
        <position position="622"/>
    </location>
    <ligand>
        <name>heme c</name>
        <dbReference type="ChEBI" id="CHEBI:61717"/>
    </ligand>
</feature>
<dbReference type="SUPFAM" id="SSF50998">
    <property type="entry name" value="Quinoprotein alcohol dehydrogenase-like"/>
    <property type="match status" value="1"/>
</dbReference>
<dbReference type="PANTHER" id="PTHR32303">
    <property type="entry name" value="QUINOPROTEIN ALCOHOL DEHYDROGENASE (CYTOCHROME C)"/>
    <property type="match status" value="1"/>
</dbReference>
<evidence type="ECO:0000313" key="17">
    <source>
        <dbReference type="Proteomes" id="UP000217141"/>
    </source>
</evidence>
<feature type="disulfide bond" evidence="13">
    <location>
        <begin position="121"/>
        <end position="122"/>
    </location>
</feature>
<dbReference type="GO" id="GO:0009055">
    <property type="term" value="F:electron transfer activity"/>
    <property type="evidence" value="ECO:0007669"/>
    <property type="project" value="InterPro"/>
</dbReference>
<dbReference type="PROSITE" id="PS51007">
    <property type="entry name" value="CYTC"/>
    <property type="match status" value="1"/>
</dbReference>
<feature type="binding site" evidence="11">
    <location>
        <begin position="406"/>
        <end position="407"/>
    </location>
    <ligand>
        <name>pyrroloquinoline quinone</name>
        <dbReference type="ChEBI" id="CHEBI:58442"/>
    </ligand>
</feature>
<dbReference type="Gene3D" id="1.10.760.10">
    <property type="entry name" value="Cytochrome c-like domain"/>
    <property type="match status" value="1"/>
</dbReference>
<dbReference type="GO" id="GO:0016614">
    <property type="term" value="F:oxidoreductase activity, acting on CH-OH group of donors"/>
    <property type="evidence" value="ECO:0007669"/>
    <property type="project" value="InterPro"/>
</dbReference>
<dbReference type="PROSITE" id="PS51257">
    <property type="entry name" value="PROKAR_LIPOPROTEIN"/>
    <property type="match status" value="1"/>
</dbReference>
<dbReference type="PROSITE" id="PS00364">
    <property type="entry name" value="BACTERIAL_PQQ_2"/>
    <property type="match status" value="1"/>
</dbReference>
<evidence type="ECO:0000256" key="2">
    <source>
        <dbReference type="ARBA" id="ARBA00022617"/>
    </source>
</evidence>
<dbReference type="GO" id="GO:0020037">
    <property type="term" value="F:heme binding"/>
    <property type="evidence" value="ECO:0007669"/>
    <property type="project" value="InterPro"/>
</dbReference>
<dbReference type="SUPFAM" id="SSF46626">
    <property type="entry name" value="Cytochrome c"/>
    <property type="match status" value="1"/>
</dbReference>
<dbReference type="RefSeq" id="WP_017181887.1">
    <property type="nucleotide sequence ID" value="NZ_CP022746.1"/>
</dbReference>
<reference evidence="16 17" key="1">
    <citation type="submission" date="2017-08" db="EMBL/GenBank/DDBJ databases">
        <title>Whole Genome Sequence of Sphingobium hydrophobicum C1: Insights into Adaption to the Electronic-waste Contaminated Sediment.</title>
        <authorList>
            <person name="Song D."/>
            <person name="Chen X."/>
            <person name="Xu M."/>
        </authorList>
    </citation>
    <scope>NUCLEOTIDE SEQUENCE [LARGE SCALE GENOMIC DNA]</scope>
    <source>
        <strain evidence="16 17">C1</strain>
    </source>
</reference>
<feature type="binding site" evidence="12">
    <location>
        <position position="272"/>
    </location>
    <ligand>
        <name>Ca(2+)</name>
        <dbReference type="ChEBI" id="CHEBI:29108"/>
    </ligand>
</feature>
<name>A0A249MXL6_SPHXE</name>
<dbReference type="GO" id="GO:0016020">
    <property type="term" value="C:membrane"/>
    <property type="evidence" value="ECO:0007669"/>
    <property type="project" value="InterPro"/>
</dbReference>
<feature type="active site" description="Proton acceptor" evidence="10">
    <location>
        <position position="317"/>
    </location>
</feature>
<evidence type="ECO:0000256" key="7">
    <source>
        <dbReference type="ARBA" id="ARBA00023002"/>
    </source>
</evidence>
<feature type="binding site" description="axial binding residue" evidence="12">
    <location>
        <position position="626"/>
    </location>
    <ligand>
        <name>heme c</name>
        <dbReference type="ChEBI" id="CHEBI:61717"/>
    </ligand>
    <ligandPart>
        <name>Fe</name>
        <dbReference type="ChEBI" id="CHEBI:18248"/>
    </ligandPart>
</feature>
<feature type="binding site" evidence="11">
    <location>
        <position position="252"/>
    </location>
    <ligand>
        <name>pyrroloquinoline quinone</name>
        <dbReference type="ChEBI" id="CHEBI:58442"/>
    </ligand>
</feature>
<evidence type="ECO:0000256" key="14">
    <source>
        <dbReference type="SAM" id="SignalP"/>
    </source>
</evidence>
<dbReference type="InterPro" id="IPR011047">
    <property type="entry name" value="Quinoprotein_ADH-like_sf"/>
</dbReference>
<comment type="cofactor">
    <cofactor evidence="11">
        <name>heme c</name>
        <dbReference type="ChEBI" id="CHEBI:61717"/>
    </cofactor>
    <text evidence="11">Binds 1 heme c group per subunit.</text>
</comment>
<evidence type="ECO:0000256" key="12">
    <source>
        <dbReference type="PIRSR" id="PIRSR617512-3"/>
    </source>
</evidence>
<evidence type="ECO:0000313" key="16">
    <source>
        <dbReference type="EMBL" id="ASY46120.1"/>
    </source>
</evidence>
<dbReference type="Proteomes" id="UP000217141">
    <property type="component" value="Chromosome II"/>
</dbReference>
<keyword evidence="7" id="KW-0560">Oxidoreductase</keyword>
<feature type="binding site" description="axial binding residue" evidence="12">
    <location>
        <position position="665"/>
    </location>
    <ligand>
        <name>heme c</name>
        <dbReference type="ChEBI" id="CHEBI:61717"/>
    </ligand>
    <ligandPart>
        <name>Fe</name>
        <dbReference type="ChEBI" id="CHEBI:18248"/>
    </ligandPart>
</feature>
<feature type="binding site" evidence="11">
    <location>
        <begin position="191"/>
        <end position="192"/>
    </location>
    <ligand>
        <name>pyrroloquinoline quinone</name>
        <dbReference type="ChEBI" id="CHEBI:58442"/>
    </ligand>
</feature>
<sequence length="700" mass="75269">MKGIARLAWMAGMIALLSACGGTDRHSATRDGADWPTTGGTLDAQRFSPLNSINRDTVGRLGLAWSVDLDTNAGQEATPIMRDGTLYIISAYDVVRAVDARTGEVRWTYDPQVRAAAARSCCGPVSRGVAVENGLVYVGALDGRLIALNAQDGTVRWQVQTLDDAWPPAVNYSITGAPRVIKGRVIIGNGGAEFGARGFITAYDAQSGKKEWRFYTVPGKPGTRDNAASDAMLGKVQSTWNGQWWRWGGGGTVWDVIEYDRELDLLYFGVGNGSPTNHGLRSDGKGDNLFLASIVAVRPDTGEYVWHYQETPAESWDYTATQPIILADLEIGGKMRKVLMQAPKNGFFYILDRATGELLSADPIAKTTWASHIDLKTGRPVENPDARYYRTGKTTILYPSSGGAHNWQPMSYSPQTGLVYLPVMEMGIPLSQGGSPTPVPGVYNTGTDMQGGTAWNAEQLKSIRQDTKGFLMAWDPVRRKVAWKRELAANFNGGVLSTGGGLVFQGNAERKFAAYDAKSGELLWQFDAQTGIAAAPITYAIDGIQYVAVMAGWGGAWPMLGGQLAEQPVNGVGPNRLLVFRLDGKGILPPLPNAAPRQLDPPTETASADLIARGNGLYGENCLRCHGMAAVSASMVPDLRHSGAIHSADAFNQIVIGGALKDQGMPGFRTQITASDLEAIRAYLIHRANQDAKNNGSGTR</sequence>
<dbReference type="InterPro" id="IPR009056">
    <property type="entry name" value="Cyt_c-like_dom"/>
</dbReference>
<protein>
    <submittedName>
        <fullName evidence="16">PQQ-dependent dehydrogenase, methanol/ethanol family</fullName>
    </submittedName>
</protein>
<evidence type="ECO:0000256" key="4">
    <source>
        <dbReference type="ARBA" id="ARBA00022729"/>
    </source>
</evidence>
<dbReference type="InterPro" id="IPR036909">
    <property type="entry name" value="Cyt_c-like_dom_sf"/>
</dbReference>
<evidence type="ECO:0000256" key="6">
    <source>
        <dbReference type="ARBA" id="ARBA00022891"/>
    </source>
</evidence>
<evidence type="ECO:0000256" key="1">
    <source>
        <dbReference type="ARBA" id="ARBA00008156"/>
    </source>
</evidence>
<dbReference type="InterPro" id="IPR018391">
    <property type="entry name" value="PQQ_b-propeller_rpt"/>
</dbReference>
<feature type="binding site" description="covalent" evidence="11">
    <location>
        <position position="625"/>
    </location>
    <ligand>
        <name>heme c</name>
        <dbReference type="ChEBI" id="CHEBI:61717"/>
    </ligand>
</feature>
<dbReference type="Gene3D" id="2.140.10.10">
    <property type="entry name" value="Quinoprotein alcohol dehydrogenase-like superfamily"/>
    <property type="match status" value="1"/>
</dbReference>
<dbReference type="KEGG" id="shyd:CJD35_16630"/>
<keyword evidence="4 14" id="KW-0732">Signal</keyword>
<dbReference type="GO" id="GO:0005509">
    <property type="term" value="F:calcium ion binding"/>
    <property type="evidence" value="ECO:0007669"/>
    <property type="project" value="InterPro"/>
</dbReference>
<dbReference type="InterPro" id="IPR017512">
    <property type="entry name" value="PQQ_MeOH/EtOH_DH"/>
</dbReference>
<comment type="cofactor">
    <cofactor evidence="12">
        <name>Ca(2+)</name>
        <dbReference type="ChEBI" id="CHEBI:29108"/>
    </cofactor>
    <text evidence="12">Binds 1 Ca(2+) ion per subunit.</text>
</comment>
<evidence type="ECO:0000256" key="5">
    <source>
        <dbReference type="ARBA" id="ARBA00022837"/>
    </source>
</evidence>
<proteinExistence type="inferred from homology"/>
<accession>A0A249MXL6</accession>
<feature type="chain" id="PRO_5012670684" evidence="14">
    <location>
        <begin position="22"/>
        <end position="700"/>
    </location>
</feature>
<keyword evidence="8 12" id="KW-0408">Iron</keyword>
<evidence type="ECO:0000256" key="11">
    <source>
        <dbReference type="PIRSR" id="PIRSR617512-2"/>
    </source>
</evidence>
<dbReference type="NCBIfam" id="TIGR03075">
    <property type="entry name" value="PQQ_enz_alc_DH"/>
    <property type="match status" value="1"/>
</dbReference>
<feature type="signal peptide" evidence="14">
    <location>
        <begin position="1"/>
        <end position="21"/>
    </location>
</feature>
<feature type="binding site" evidence="11">
    <location>
        <position position="175"/>
    </location>
    <ligand>
        <name>pyrroloquinoline quinone</name>
        <dbReference type="ChEBI" id="CHEBI:58442"/>
    </ligand>
</feature>